<dbReference type="GO" id="GO:0005634">
    <property type="term" value="C:nucleus"/>
    <property type="evidence" value="ECO:0007669"/>
    <property type="project" value="UniProtKB-UniRule"/>
</dbReference>
<evidence type="ECO:0000313" key="6">
    <source>
        <dbReference type="EMBL" id="KKY25054.1"/>
    </source>
</evidence>
<dbReference type="InterPro" id="IPR051965">
    <property type="entry name" value="ChromReg_NeuronalGeneExpr"/>
</dbReference>
<proteinExistence type="predicted"/>
<dbReference type="SUPFAM" id="SSF47095">
    <property type="entry name" value="HMG-box"/>
    <property type="match status" value="1"/>
</dbReference>
<reference evidence="6 7" key="2">
    <citation type="submission" date="2015-05" db="EMBL/GenBank/DDBJ databases">
        <authorList>
            <person name="Morales-Cruz A."/>
            <person name="Amrine K.C."/>
            <person name="Cantu D."/>
        </authorList>
    </citation>
    <scope>NUCLEOTIDE SEQUENCE [LARGE SCALE GENOMIC DNA]</scope>
    <source>
        <strain evidence="6">UCRPC4</strain>
    </source>
</reference>
<dbReference type="SMART" id="SM00398">
    <property type="entry name" value="HMG"/>
    <property type="match status" value="1"/>
</dbReference>
<dbReference type="Proteomes" id="UP000053317">
    <property type="component" value="Unassembled WGS sequence"/>
</dbReference>
<reference evidence="6 7" key="1">
    <citation type="submission" date="2015-05" db="EMBL/GenBank/DDBJ databases">
        <title>Distinctive expansion of gene families associated with plant cell wall degradation and secondary metabolism in the genomes of grapevine trunk pathogens.</title>
        <authorList>
            <person name="Lawrence D.P."/>
            <person name="Travadon R."/>
            <person name="Rolshausen P.E."/>
            <person name="Baumgartner K."/>
        </authorList>
    </citation>
    <scope>NUCLEOTIDE SEQUENCE [LARGE SCALE GENOMIC DNA]</scope>
    <source>
        <strain evidence="6">UCRPC4</strain>
    </source>
</reference>
<protein>
    <submittedName>
        <fullName evidence="6">Putative hmg box protein</fullName>
    </submittedName>
</protein>
<evidence type="ECO:0000256" key="1">
    <source>
        <dbReference type="ARBA" id="ARBA00023125"/>
    </source>
</evidence>
<evidence type="ECO:0000259" key="5">
    <source>
        <dbReference type="PROSITE" id="PS50118"/>
    </source>
</evidence>
<dbReference type="OrthoDB" id="1919336at2759"/>
<feature type="region of interest" description="Disordered" evidence="4">
    <location>
        <begin position="1"/>
        <end position="40"/>
    </location>
</feature>
<comment type="caution">
    <text evidence="6">The sequence shown here is derived from an EMBL/GenBank/DDBJ whole genome shotgun (WGS) entry which is preliminary data.</text>
</comment>
<feature type="region of interest" description="Disordered" evidence="4">
    <location>
        <begin position="120"/>
        <end position="169"/>
    </location>
</feature>
<evidence type="ECO:0000256" key="2">
    <source>
        <dbReference type="ARBA" id="ARBA00023242"/>
    </source>
</evidence>
<feature type="compositionally biased region" description="Basic and acidic residues" evidence="4">
    <location>
        <begin position="120"/>
        <end position="134"/>
    </location>
</feature>
<dbReference type="EMBL" id="LCWF01000050">
    <property type="protein sequence ID" value="KKY25054.1"/>
    <property type="molecule type" value="Genomic_DNA"/>
</dbReference>
<feature type="domain" description="HMG box" evidence="5">
    <location>
        <begin position="35"/>
        <end position="101"/>
    </location>
</feature>
<dbReference type="PANTHER" id="PTHR46040">
    <property type="entry name" value="HIGH MOBILITY GROUP PROTEIN 2"/>
    <property type="match status" value="1"/>
</dbReference>
<feature type="compositionally biased region" description="Low complexity" evidence="4">
    <location>
        <begin position="145"/>
        <end position="161"/>
    </location>
</feature>
<keyword evidence="1 3" id="KW-0238">DNA-binding</keyword>
<dbReference type="InterPro" id="IPR009071">
    <property type="entry name" value="HMG_box_dom"/>
</dbReference>
<dbReference type="AlphaFoldDB" id="A0A0G2ES41"/>
<keyword evidence="2 3" id="KW-0539">Nucleus</keyword>
<evidence type="ECO:0000313" key="7">
    <source>
        <dbReference type="Proteomes" id="UP000053317"/>
    </source>
</evidence>
<dbReference type="Gene3D" id="1.10.30.10">
    <property type="entry name" value="High mobility group box domain"/>
    <property type="match status" value="1"/>
</dbReference>
<dbReference type="GO" id="GO:0003677">
    <property type="term" value="F:DNA binding"/>
    <property type="evidence" value="ECO:0007669"/>
    <property type="project" value="UniProtKB-UniRule"/>
</dbReference>
<organism evidence="6 7">
    <name type="scientific">Phaeomoniella chlamydospora</name>
    <name type="common">Phaeoacremonium chlamydosporum</name>
    <dbReference type="NCBI Taxonomy" id="158046"/>
    <lineage>
        <taxon>Eukaryota</taxon>
        <taxon>Fungi</taxon>
        <taxon>Dikarya</taxon>
        <taxon>Ascomycota</taxon>
        <taxon>Pezizomycotina</taxon>
        <taxon>Eurotiomycetes</taxon>
        <taxon>Chaetothyriomycetidae</taxon>
        <taxon>Phaeomoniellales</taxon>
        <taxon>Phaeomoniellaceae</taxon>
        <taxon>Phaeomoniella</taxon>
    </lineage>
</organism>
<gene>
    <name evidence="6" type="ORF">UCRPC4_g02111</name>
</gene>
<name>A0A0G2ES41_PHACM</name>
<dbReference type="PANTHER" id="PTHR46040:SF3">
    <property type="entry name" value="HIGH MOBILITY GROUP PROTEIN 2"/>
    <property type="match status" value="1"/>
</dbReference>
<feature type="DNA-binding region" description="HMG box" evidence="3">
    <location>
        <begin position="35"/>
        <end position="101"/>
    </location>
</feature>
<feature type="compositionally biased region" description="Basic residues" evidence="4">
    <location>
        <begin position="18"/>
        <end position="27"/>
    </location>
</feature>
<dbReference type="Pfam" id="PF09011">
    <property type="entry name" value="HMG_box_2"/>
    <property type="match status" value="1"/>
</dbReference>
<feature type="compositionally biased region" description="Basic and acidic residues" evidence="4">
    <location>
        <begin position="1"/>
        <end position="11"/>
    </location>
</feature>
<accession>A0A0G2ES41</accession>
<dbReference type="GO" id="GO:0010468">
    <property type="term" value="P:regulation of gene expression"/>
    <property type="evidence" value="ECO:0007669"/>
    <property type="project" value="TreeGrafter"/>
</dbReference>
<evidence type="ECO:0000256" key="3">
    <source>
        <dbReference type="PROSITE-ProRule" id="PRU00267"/>
    </source>
</evidence>
<dbReference type="PROSITE" id="PS50118">
    <property type="entry name" value="HMG_BOX_2"/>
    <property type="match status" value="1"/>
</dbReference>
<keyword evidence="7" id="KW-1185">Reference proteome</keyword>
<feature type="compositionally biased region" description="Polar residues" evidence="4">
    <location>
        <begin position="135"/>
        <end position="144"/>
    </location>
</feature>
<evidence type="ECO:0000256" key="4">
    <source>
        <dbReference type="SAM" id="MobiDB-lite"/>
    </source>
</evidence>
<dbReference type="InterPro" id="IPR036910">
    <property type="entry name" value="HMG_box_dom_sf"/>
</dbReference>
<sequence length="258" mass="28939">MSSDPKKHYSEDEQLPSVKKRKYRKHPKPDLNAPKKPSPSAYHLFALTEGEKLRKQGFGFEDIARGTGARWRALSPSTVNDLEAKTTQAKNQYRKDMAAYKKGPDYKAYQDYLKRWMAKEEMKQKQQSDRERKVSSASIQLPAQPTSNSSTSTASPTSSTNEEMPMLDWTTSNNSQASDVGQFMTIPDDWFTVPELSTAEHLQWKWSADFGVTLAPDPLFPMQSMEPSNQDSYATTVGMGTSSTISPAMLAAQSPYAF</sequence>